<dbReference type="SUPFAM" id="SSF56003">
    <property type="entry name" value="Molybdenum cofactor-binding domain"/>
    <property type="match status" value="1"/>
</dbReference>
<dbReference type="InterPro" id="IPR008274">
    <property type="entry name" value="AldOxase/xan_DH_MoCoBD1"/>
</dbReference>
<dbReference type="EMBL" id="WQLV01000016">
    <property type="protein sequence ID" value="MVO18048.1"/>
    <property type="molecule type" value="Genomic_DNA"/>
</dbReference>
<proteinExistence type="predicted"/>
<keyword evidence="2" id="KW-0560">Oxidoreductase</keyword>
<dbReference type="SMART" id="SM01008">
    <property type="entry name" value="Ald_Xan_dh_C"/>
    <property type="match status" value="1"/>
</dbReference>
<dbReference type="AlphaFoldDB" id="A0A6L6WLH5"/>
<evidence type="ECO:0000256" key="2">
    <source>
        <dbReference type="ARBA" id="ARBA00023002"/>
    </source>
</evidence>
<evidence type="ECO:0000256" key="1">
    <source>
        <dbReference type="ARBA" id="ARBA00022505"/>
    </source>
</evidence>
<dbReference type="Gene3D" id="3.30.365.10">
    <property type="entry name" value="Aldehyde oxidase/xanthine dehydrogenase, molybdopterin binding domain"/>
    <property type="match status" value="4"/>
</dbReference>
<dbReference type="InterPro" id="IPR016208">
    <property type="entry name" value="Ald_Oxase/xanthine_DH-like"/>
</dbReference>
<sequence>MQDQNSHIGQRVIRREDAVLVAGQGSYTDDVLLQNPLHVSFLRSVEARGDIAELETEDAQAAEGVVAVHTGADVTHLGRLTVNPLIPLSVQREFPVLAQGQVHAVGQPVAAILATSNALALDAVELVYADINEALDTGSDAAPDLVAEQAWSAGDAAAGLAAADHIVETTILHPRLAPSPMEPRAIAVAYHQDRDSVTVWHSTQTPHRSRSALASILGVDADRIRVIAPHVGGAFGMKASLYPEDVFAVWAAFHHKRDVKWTATRSEEFLSATHGRGLTTIGRLAVNKDGMFQALQAEVNGPVGHWLPNSALTTVWNAARILPAGYQIENLDISTRAQAYNLAPTGIYRGAGRPEANCLIERLVDKAAVVTGLDSVEIRRRNLLDASAFPYRTGTGNVLDSGDYSRVLDVLVDQSGYNEALKERDVRRASGELVGLGIGFYLEPSGTGWETARVTLQADGRVLVASGSSTQGHGRETAFAQIAADTLQIPMKQITVICGDTKTCPEGIGALASRSTAIGGSAVLRACEEIRTRLDQGETAPLVADLRYENEGEAWGNGAYMVLLSVDRDTGVPLIERAVAVDDTGRIINPTQVAGQVLGGFAQGLGEALMEQVIYDEDGQLLTGSFMDYALPRAGDMPHLSQHTFQTPSPMNALGAKGVGEAGTIGAPAAILNAAIDALRPLGVEDLQMPLTSQNLWRAIQAAEEGAAT</sequence>
<dbReference type="SUPFAM" id="SSF54665">
    <property type="entry name" value="CO dehydrogenase molybdoprotein N-domain-like"/>
    <property type="match status" value="1"/>
</dbReference>
<dbReference type="InterPro" id="IPR036856">
    <property type="entry name" value="Ald_Oxase/Xan_DH_a/b_sf"/>
</dbReference>
<dbReference type="InterPro" id="IPR000674">
    <property type="entry name" value="Ald_Oxase/Xan_DH_a/b"/>
</dbReference>
<dbReference type="PANTHER" id="PTHR11908:SF132">
    <property type="entry name" value="ALDEHYDE OXIDASE 1-RELATED"/>
    <property type="match status" value="1"/>
</dbReference>
<dbReference type="RefSeq" id="WP_157024288.1">
    <property type="nucleotide sequence ID" value="NZ_WQLV01000016.1"/>
</dbReference>
<feature type="domain" description="Aldehyde oxidase/xanthine dehydrogenase a/b hammerhead" evidence="3">
    <location>
        <begin position="22"/>
        <end position="136"/>
    </location>
</feature>
<accession>A0A6L6WLH5</accession>
<dbReference type="InterPro" id="IPR046867">
    <property type="entry name" value="AldOxase/xan_DH_MoCoBD2"/>
</dbReference>
<dbReference type="GO" id="GO:0005506">
    <property type="term" value="F:iron ion binding"/>
    <property type="evidence" value="ECO:0007669"/>
    <property type="project" value="InterPro"/>
</dbReference>
<evidence type="ECO:0000259" key="3">
    <source>
        <dbReference type="SMART" id="SM01008"/>
    </source>
</evidence>
<dbReference type="PANTHER" id="PTHR11908">
    <property type="entry name" value="XANTHINE DEHYDROGENASE"/>
    <property type="match status" value="1"/>
</dbReference>
<dbReference type="Pfam" id="PF20256">
    <property type="entry name" value="MoCoBD_2"/>
    <property type="match status" value="2"/>
</dbReference>
<keyword evidence="1" id="KW-0500">Molybdenum</keyword>
<organism evidence="4 5">
    <name type="scientific">Parasedimentitalea huanghaiensis</name>
    <dbReference type="NCBI Taxonomy" id="2682100"/>
    <lineage>
        <taxon>Bacteria</taxon>
        <taxon>Pseudomonadati</taxon>
        <taxon>Pseudomonadota</taxon>
        <taxon>Alphaproteobacteria</taxon>
        <taxon>Rhodobacterales</taxon>
        <taxon>Paracoccaceae</taxon>
        <taxon>Parasedimentitalea</taxon>
    </lineage>
</organism>
<dbReference type="Proteomes" id="UP000478892">
    <property type="component" value="Unassembled WGS sequence"/>
</dbReference>
<dbReference type="Gene3D" id="3.90.1170.50">
    <property type="entry name" value="Aldehyde oxidase/xanthine dehydrogenase, a/b hammerhead"/>
    <property type="match status" value="1"/>
</dbReference>
<dbReference type="Pfam" id="PF02738">
    <property type="entry name" value="MoCoBD_1"/>
    <property type="match status" value="1"/>
</dbReference>
<dbReference type="Pfam" id="PF01315">
    <property type="entry name" value="Ald_Xan_dh_C"/>
    <property type="match status" value="1"/>
</dbReference>
<gene>
    <name evidence="4" type="ORF">GO984_19685</name>
</gene>
<evidence type="ECO:0000313" key="5">
    <source>
        <dbReference type="Proteomes" id="UP000478892"/>
    </source>
</evidence>
<dbReference type="InterPro" id="IPR037165">
    <property type="entry name" value="AldOxase/xan_DH_Mopterin-bd_sf"/>
</dbReference>
<dbReference type="GO" id="GO:0016491">
    <property type="term" value="F:oxidoreductase activity"/>
    <property type="evidence" value="ECO:0007669"/>
    <property type="project" value="UniProtKB-KW"/>
</dbReference>
<name>A0A6L6WLH5_9RHOB</name>
<comment type="caution">
    <text evidence="4">The sequence shown here is derived from an EMBL/GenBank/DDBJ whole genome shotgun (WGS) entry which is preliminary data.</text>
</comment>
<reference evidence="4 5" key="1">
    <citation type="submission" date="2019-12" db="EMBL/GenBank/DDBJ databases">
        <authorList>
            <person name="Zhang Y.-J."/>
        </authorList>
    </citation>
    <scope>NUCLEOTIDE SEQUENCE [LARGE SCALE GENOMIC DNA]</scope>
    <source>
        <strain evidence="4 5">CY05</strain>
    </source>
</reference>
<evidence type="ECO:0000313" key="4">
    <source>
        <dbReference type="EMBL" id="MVO18048.1"/>
    </source>
</evidence>
<keyword evidence="5" id="KW-1185">Reference proteome</keyword>
<protein>
    <submittedName>
        <fullName evidence="4">Molybdopterin-dependent oxidoreductase</fullName>
    </submittedName>
</protein>